<gene>
    <name evidence="1" type="ORF">VOLCADRAFT_96501</name>
</gene>
<sequence>MSAASPEKGADQANRQSLRSLQSRISPVDRVTIPGSSLFEAITTRLATPTALLARPVPRSGLVVASGILHTFICSPSNIPFLSRLLSTNKETQASGFCCDYLVKLLVSVGFFRYRHFVFVPYNKRPSGGKPVTSPVFPRPVIIYPLVEAKANFYYSDFIDAISTRTDICSLACVLAGGYPDGHRGNSVGVNVST</sequence>
<reference evidence="1 2" key="1">
    <citation type="journal article" date="2010" name="Science">
        <title>Genomic analysis of organismal complexity in the multicellular green alga Volvox carteri.</title>
        <authorList>
            <person name="Prochnik S.E."/>
            <person name="Umen J."/>
            <person name="Nedelcu A.M."/>
            <person name="Hallmann A."/>
            <person name="Miller S.M."/>
            <person name="Nishii I."/>
            <person name="Ferris P."/>
            <person name="Kuo A."/>
            <person name="Mitros T."/>
            <person name="Fritz-Laylin L.K."/>
            <person name="Hellsten U."/>
            <person name="Chapman J."/>
            <person name="Simakov O."/>
            <person name="Rensing S.A."/>
            <person name="Terry A."/>
            <person name="Pangilinan J."/>
            <person name="Kapitonov V."/>
            <person name="Jurka J."/>
            <person name="Salamov A."/>
            <person name="Shapiro H."/>
            <person name="Schmutz J."/>
            <person name="Grimwood J."/>
            <person name="Lindquist E."/>
            <person name="Lucas S."/>
            <person name="Grigoriev I.V."/>
            <person name="Schmitt R."/>
            <person name="Kirk D."/>
            <person name="Rokhsar D.S."/>
        </authorList>
    </citation>
    <scope>NUCLEOTIDE SEQUENCE [LARGE SCALE GENOMIC DNA]</scope>
    <source>
        <strain evidence="2">f. Nagariensis / Eve</strain>
    </source>
</reference>
<accession>D8UAA2</accession>
<dbReference type="EMBL" id="GL378373">
    <property type="protein sequence ID" value="EFJ43442.1"/>
    <property type="molecule type" value="Genomic_DNA"/>
</dbReference>
<evidence type="ECO:0000313" key="2">
    <source>
        <dbReference type="Proteomes" id="UP000001058"/>
    </source>
</evidence>
<evidence type="ECO:0000313" key="1">
    <source>
        <dbReference type="EMBL" id="EFJ43442.1"/>
    </source>
</evidence>
<proteinExistence type="predicted"/>
<dbReference type="InParanoid" id="D8UAA2"/>
<dbReference type="RefSeq" id="XP_002955589.1">
    <property type="nucleotide sequence ID" value="XM_002955543.1"/>
</dbReference>
<dbReference type="GeneID" id="9616807"/>
<organism evidence="2">
    <name type="scientific">Volvox carteri f. nagariensis</name>
    <dbReference type="NCBI Taxonomy" id="3068"/>
    <lineage>
        <taxon>Eukaryota</taxon>
        <taxon>Viridiplantae</taxon>
        <taxon>Chlorophyta</taxon>
        <taxon>core chlorophytes</taxon>
        <taxon>Chlorophyceae</taxon>
        <taxon>CS clade</taxon>
        <taxon>Chlamydomonadales</taxon>
        <taxon>Volvocaceae</taxon>
        <taxon>Volvox</taxon>
    </lineage>
</organism>
<name>D8UAA2_VOLCA</name>
<protein>
    <submittedName>
        <fullName evidence="1">Uncharacterized protein</fullName>
    </submittedName>
</protein>
<dbReference type="KEGG" id="vcn:VOLCADRAFT_96501"/>
<dbReference type="AlphaFoldDB" id="D8UAA2"/>
<dbReference type="Proteomes" id="UP000001058">
    <property type="component" value="Unassembled WGS sequence"/>
</dbReference>
<keyword evidence="2" id="KW-1185">Reference proteome</keyword>